<evidence type="ECO:0000313" key="3">
    <source>
        <dbReference type="Proteomes" id="UP000050360"/>
    </source>
</evidence>
<feature type="domain" description="Cupin type-2" evidence="1">
    <location>
        <begin position="34"/>
        <end position="92"/>
    </location>
</feature>
<comment type="caution">
    <text evidence="2">The sequence shown here is derived from an EMBL/GenBank/DDBJ whole genome shotgun (WGS) entry which is preliminary data.</text>
</comment>
<dbReference type="SUPFAM" id="SSF51182">
    <property type="entry name" value="RmlC-like cupins"/>
    <property type="match status" value="1"/>
</dbReference>
<reference evidence="2 3" key="1">
    <citation type="submission" date="2015-09" db="EMBL/GenBank/DDBJ databases">
        <title>A metagenomics-based metabolic model of nitrate-dependent anaerobic oxidation of methane by Methanoperedens-like archaea.</title>
        <authorList>
            <person name="Arshad A."/>
            <person name="Speth D.R."/>
            <person name="De Graaf R.M."/>
            <person name="Op Den Camp H.J."/>
            <person name="Jetten M.S."/>
            <person name="Welte C.U."/>
        </authorList>
    </citation>
    <scope>NUCLEOTIDE SEQUENCE [LARGE SCALE GENOMIC DNA]</scope>
</reference>
<protein>
    <submittedName>
        <fullName evidence="2">Cupin domain protein</fullName>
    </submittedName>
</protein>
<proteinExistence type="predicted"/>
<dbReference type="CDD" id="cd02230">
    <property type="entry name" value="cupin_HP0902-like"/>
    <property type="match status" value="1"/>
</dbReference>
<organism evidence="2 3">
    <name type="scientific">Candidatus Methanoperedens nitratireducens</name>
    <dbReference type="NCBI Taxonomy" id="1392998"/>
    <lineage>
        <taxon>Archaea</taxon>
        <taxon>Methanobacteriati</taxon>
        <taxon>Methanobacteriota</taxon>
        <taxon>Stenosarchaea group</taxon>
        <taxon>Methanomicrobia</taxon>
        <taxon>Methanosarcinales</taxon>
        <taxon>ANME-2 cluster</taxon>
        <taxon>Candidatus Methanoperedentaceae</taxon>
        <taxon>Candidatus Methanoperedens</taxon>
    </lineage>
</organism>
<dbReference type="PATRIC" id="fig|1719120.3.peg.1204"/>
<dbReference type="Proteomes" id="UP000050360">
    <property type="component" value="Unassembled WGS sequence"/>
</dbReference>
<evidence type="ECO:0000259" key="1">
    <source>
        <dbReference type="Pfam" id="PF07883"/>
    </source>
</evidence>
<name>A0A0P8CLT4_9EURY</name>
<dbReference type="Gene3D" id="2.60.120.10">
    <property type="entry name" value="Jelly Rolls"/>
    <property type="match status" value="1"/>
</dbReference>
<gene>
    <name evidence="2" type="ORF">MPEBLZ_01121</name>
</gene>
<evidence type="ECO:0000313" key="2">
    <source>
        <dbReference type="EMBL" id="KPQ44261.1"/>
    </source>
</evidence>
<dbReference type="EMBL" id="LKCM01000100">
    <property type="protein sequence ID" value="KPQ44261.1"/>
    <property type="molecule type" value="Genomic_DNA"/>
</dbReference>
<dbReference type="InterPro" id="IPR014710">
    <property type="entry name" value="RmlC-like_jellyroll"/>
</dbReference>
<dbReference type="InterPro" id="IPR011051">
    <property type="entry name" value="RmlC_Cupin_sf"/>
</dbReference>
<dbReference type="Pfam" id="PF07883">
    <property type="entry name" value="Cupin_2"/>
    <property type="match status" value="1"/>
</dbReference>
<dbReference type="PANTHER" id="PTHR37694:SF1">
    <property type="entry name" value="SLR8022 PROTEIN"/>
    <property type="match status" value="1"/>
</dbReference>
<dbReference type="AlphaFoldDB" id="A0A0P8CLT4"/>
<dbReference type="InterPro" id="IPR013096">
    <property type="entry name" value="Cupin_2"/>
</dbReference>
<sequence>MAEPINLKDFIEYSPGSVVSKTLKQNSAGTITLFAFDSGQELSEHSAPFDAVVHVIEGEGSFLIGGEEHNLKEGDLIIMPANVPHAVKAVQKFKMLLTMLRA</sequence>
<dbReference type="PANTHER" id="PTHR37694">
    <property type="entry name" value="SLR8022 PROTEIN"/>
    <property type="match status" value="1"/>
</dbReference>
<accession>A0A0P8CLT4</accession>